<protein>
    <submittedName>
        <fullName evidence="15">Pickpocket protein 11</fullName>
    </submittedName>
</protein>
<dbReference type="GO" id="GO:0015280">
    <property type="term" value="F:ligand-gated sodium channel activity"/>
    <property type="evidence" value="ECO:0007669"/>
    <property type="project" value="TreeGrafter"/>
</dbReference>
<evidence type="ECO:0000256" key="9">
    <source>
        <dbReference type="ARBA" id="ARBA00023136"/>
    </source>
</evidence>
<keyword evidence="10 12" id="KW-0739">Sodium transport</keyword>
<feature type="transmembrane region" description="Helical" evidence="14">
    <location>
        <begin position="518"/>
        <end position="551"/>
    </location>
</feature>
<comment type="caution">
    <text evidence="15">The sequence shown here is derived from an EMBL/GenBank/DDBJ whole genome shotgun (WGS) entry which is preliminary data.</text>
</comment>
<evidence type="ECO:0000256" key="14">
    <source>
        <dbReference type="SAM" id="Phobius"/>
    </source>
</evidence>
<dbReference type="Proteomes" id="UP001219518">
    <property type="component" value="Unassembled WGS sequence"/>
</dbReference>
<dbReference type="PRINTS" id="PR01078">
    <property type="entry name" value="AMINACHANNEL"/>
</dbReference>
<dbReference type="EMBL" id="JAHWGI010001434">
    <property type="protein sequence ID" value="KAK3932274.1"/>
    <property type="molecule type" value="Genomic_DNA"/>
</dbReference>
<dbReference type="AlphaFoldDB" id="A0AAE1I462"/>
<keyword evidence="9 14" id="KW-0472">Membrane</keyword>
<evidence type="ECO:0000256" key="10">
    <source>
        <dbReference type="ARBA" id="ARBA00023201"/>
    </source>
</evidence>
<dbReference type="InterPro" id="IPR001873">
    <property type="entry name" value="ENaC"/>
</dbReference>
<evidence type="ECO:0000313" key="16">
    <source>
        <dbReference type="Proteomes" id="UP001219518"/>
    </source>
</evidence>
<organism evidence="15 16">
    <name type="scientific">Frankliniella fusca</name>
    <dbReference type="NCBI Taxonomy" id="407009"/>
    <lineage>
        <taxon>Eukaryota</taxon>
        <taxon>Metazoa</taxon>
        <taxon>Ecdysozoa</taxon>
        <taxon>Arthropoda</taxon>
        <taxon>Hexapoda</taxon>
        <taxon>Insecta</taxon>
        <taxon>Pterygota</taxon>
        <taxon>Neoptera</taxon>
        <taxon>Paraneoptera</taxon>
        <taxon>Thysanoptera</taxon>
        <taxon>Terebrantia</taxon>
        <taxon>Thripoidea</taxon>
        <taxon>Thripidae</taxon>
        <taxon>Frankliniella</taxon>
    </lineage>
</organism>
<dbReference type="GO" id="GO:0005886">
    <property type="term" value="C:plasma membrane"/>
    <property type="evidence" value="ECO:0007669"/>
    <property type="project" value="TreeGrafter"/>
</dbReference>
<name>A0AAE1I462_9NEOP</name>
<evidence type="ECO:0000256" key="12">
    <source>
        <dbReference type="RuleBase" id="RU000679"/>
    </source>
</evidence>
<keyword evidence="3 12" id="KW-0813">Transport</keyword>
<sequence>MYLSSMFPARLDAVNPVVQQPPPPQGVLTPLDGGGQGLVRAGAGAGLARRSGRPRPVLSGTGAPRIALSPPGSGGSGSATKTPLFRMGSSMYSDADDGKKKKKRRCLTFKSVFSFLYLVMKTSSIHGFNHLTDEKRHIFERLLWFVFLVLGCWGAVEVSRSTWKHYQENPTVISMERDYKEWNTSFPSVTICPTIKYDEASVEQKAEEMTHIQNKTKLKNFLMHLANATYDTFAEVPDDFEDEIKPTEYMDLILAVKLDFAYTVSGSNTEANNVGMLQTTITEHGLCYAFNSDIAVYNSPEYFKSKNKSLVQRNWSFFGSPLDGDVFAQVMDMNSGYLVYLHSSNETADFASQRLESPAGSYKTLDISALSIYTSEDAAGLDVSQRRCRFLVEPKNPLTLSPVYSYNLCRNECRMKLAQRRCGCVPHFYRPVREQTSCLPDKYRICDVKGMHCLAKDQDLMSTLRDPVTKKKVKCNCLPPCDDVNYIIENDHTMPWFLGTNLKWGMTKYPRMRLKRDVIFGFIDVLVSVGGTAGLFLGCSVLSLIEIVYFFTLKAFFYVMEHRHDGEDDDDEEETLSEQRPSSAGSGDPAAAGGRAAFAPGSFATAYLR</sequence>
<reference evidence="15" key="2">
    <citation type="journal article" date="2023" name="BMC Genomics">
        <title>Pest status, molecular evolution, and epigenetic factors derived from the genome assembly of Frankliniella fusca, a thysanopteran phytovirus vector.</title>
        <authorList>
            <person name="Catto M.A."/>
            <person name="Labadie P.E."/>
            <person name="Jacobson A.L."/>
            <person name="Kennedy G.G."/>
            <person name="Srinivasan R."/>
            <person name="Hunt B.G."/>
        </authorList>
    </citation>
    <scope>NUCLEOTIDE SEQUENCE</scope>
    <source>
        <strain evidence="15">PL_HMW_Pooled</strain>
    </source>
</reference>
<evidence type="ECO:0000256" key="13">
    <source>
        <dbReference type="SAM" id="MobiDB-lite"/>
    </source>
</evidence>
<comment type="subcellular location">
    <subcellularLocation>
        <location evidence="1">Membrane</location>
        <topology evidence="1">Multi-pass membrane protein</topology>
    </subcellularLocation>
</comment>
<feature type="region of interest" description="Disordered" evidence="13">
    <location>
        <begin position="44"/>
        <end position="85"/>
    </location>
</feature>
<keyword evidence="6 14" id="KW-1133">Transmembrane helix</keyword>
<evidence type="ECO:0000256" key="11">
    <source>
        <dbReference type="ARBA" id="ARBA00023303"/>
    </source>
</evidence>
<keyword evidence="16" id="KW-1185">Reference proteome</keyword>
<feature type="region of interest" description="Disordered" evidence="13">
    <location>
        <begin position="567"/>
        <end position="609"/>
    </location>
</feature>
<feature type="compositionally biased region" description="Acidic residues" evidence="13">
    <location>
        <begin position="567"/>
        <end position="576"/>
    </location>
</feature>
<keyword evidence="8 12" id="KW-0406">Ion transport</keyword>
<comment type="similarity">
    <text evidence="2 12">Belongs to the amiloride-sensitive sodium channel (TC 1.A.6) family.</text>
</comment>
<evidence type="ECO:0000256" key="3">
    <source>
        <dbReference type="ARBA" id="ARBA00022448"/>
    </source>
</evidence>
<dbReference type="Gene3D" id="1.10.287.770">
    <property type="entry name" value="YojJ-like"/>
    <property type="match status" value="1"/>
</dbReference>
<evidence type="ECO:0000256" key="4">
    <source>
        <dbReference type="ARBA" id="ARBA00022461"/>
    </source>
</evidence>
<dbReference type="Gene3D" id="1.10.287.820">
    <property type="entry name" value="Acid-sensing ion channel domain"/>
    <property type="match status" value="1"/>
</dbReference>
<evidence type="ECO:0000313" key="15">
    <source>
        <dbReference type="EMBL" id="KAK3932274.1"/>
    </source>
</evidence>
<reference evidence="15" key="1">
    <citation type="submission" date="2021-07" db="EMBL/GenBank/DDBJ databases">
        <authorList>
            <person name="Catto M.A."/>
            <person name="Jacobson A."/>
            <person name="Kennedy G."/>
            <person name="Labadie P."/>
            <person name="Hunt B.G."/>
            <person name="Srinivasan R."/>
        </authorList>
    </citation>
    <scope>NUCLEOTIDE SEQUENCE</scope>
    <source>
        <strain evidence="15">PL_HMW_Pooled</strain>
        <tissue evidence="15">Head</tissue>
    </source>
</reference>
<evidence type="ECO:0000256" key="6">
    <source>
        <dbReference type="ARBA" id="ARBA00022989"/>
    </source>
</evidence>
<proteinExistence type="inferred from homology"/>
<evidence type="ECO:0000256" key="8">
    <source>
        <dbReference type="ARBA" id="ARBA00023065"/>
    </source>
</evidence>
<dbReference type="Pfam" id="PF00858">
    <property type="entry name" value="ASC"/>
    <property type="match status" value="1"/>
</dbReference>
<keyword evidence="7" id="KW-0915">Sodium</keyword>
<keyword evidence="5 12" id="KW-0812">Transmembrane</keyword>
<evidence type="ECO:0000256" key="7">
    <source>
        <dbReference type="ARBA" id="ARBA00023053"/>
    </source>
</evidence>
<keyword evidence="4 12" id="KW-0894">Sodium channel</keyword>
<evidence type="ECO:0000256" key="2">
    <source>
        <dbReference type="ARBA" id="ARBA00007193"/>
    </source>
</evidence>
<evidence type="ECO:0000256" key="5">
    <source>
        <dbReference type="ARBA" id="ARBA00022692"/>
    </source>
</evidence>
<evidence type="ECO:0000256" key="1">
    <source>
        <dbReference type="ARBA" id="ARBA00004141"/>
    </source>
</evidence>
<accession>A0AAE1I462</accession>
<dbReference type="PANTHER" id="PTHR11690">
    <property type="entry name" value="AMILORIDE-SENSITIVE SODIUM CHANNEL-RELATED"/>
    <property type="match status" value="1"/>
</dbReference>
<gene>
    <name evidence="15" type="ORF">KUF71_011602</name>
</gene>
<dbReference type="PANTHER" id="PTHR11690:SF240">
    <property type="entry name" value="PICKPOCKET 25-RELATED"/>
    <property type="match status" value="1"/>
</dbReference>
<keyword evidence="11 12" id="KW-0407">Ion channel</keyword>
<feature type="compositionally biased region" description="Low complexity" evidence="13">
    <location>
        <begin position="580"/>
        <end position="609"/>
    </location>
</feature>